<protein>
    <submittedName>
        <fullName evidence="1">Uncharacterized protein</fullName>
    </submittedName>
</protein>
<organism evidence="1 2">
    <name type="scientific">Digitaria exilis</name>
    <dbReference type="NCBI Taxonomy" id="1010633"/>
    <lineage>
        <taxon>Eukaryota</taxon>
        <taxon>Viridiplantae</taxon>
        <taxon>Streptophyta</taxon>
        <taxon>Embryophyta</taxon>
        <taxon>Tracheophyta</taxon>
        <taxon>Spermatophyta</taxon>
        <taxon>Magnoliopsida</taxon>
        <taxon>Liliopsida</taxon>
        <taxon>Poales</taxon>
        <taxon>Poaceae</taxon>
        <taxon>PACMAD clade</taxon>
        <taxon>Panicoideae</taxon>
        <taxon>Panicodae</taxon>
        <taxon>Paniceae</taxon>
        <taxon>Anthephorinae</taxon>
        <taxon>Digitaria</taxon>
    </lineage>
</organism>
<evidence type="ECO:0000313" key="1">
    <source>
        <dbReference type="EMBL" id="KAF8684366.1"/>
    </source>
</evidence>
<gene>
    <name evidence="1" type="ORF">HU200_044255</name>
</gene>
<evidence type="ECO:0000313" key="2">
    <source>
        <dbReference type="Proteomes" id="UP000636709"/>
    </source>
</evidence>
<dbReference type="Proteomes" id="UP000636709">
    <property type="component" value="Unassembled WGS sequence"/>
</dbReference>
<name>A0A835B1S0_9POAL</name>
<comment type="caution">
    <text evidence="1">The sequence shown here is derived from an EMBL/GenBank/DDBJ whole genome shotgun (WGS) entry which is preliminary data.</text>
</comment>
<dbReference type="AlphaFoldDB" id="A0A835B1S0"/>
<sequence>MWLAISEVIEIDCGRNFESIGNMWLSKRFIVDNMFTSAALWGLWKLRNSLCFQNGRWKDVPNMLQRILSTILQWKLLCPEAKRQEFEQKADKMRSLVKRPGRLEN</sequence>
<reference evidence="1" key="1">
    <citation type="submission" date="2020-07" db="EMBL/GenBank/DDBJ databases">
        <title>Genome sequence and genetic diversity analysis of an under-domesticated orphan crop, white fonio (Digitaria exilis).</title>
        <authorList>
            <person name="Bennetzen J.L."/>
            <person name="Chen S."/>
            <person name="Ma X."/>
            <person name="Wang X."/>
            <person name="Yssel A.E.J."/>
            <person name="Chaluvadi S.R."/>
            <person name="Johnson M."/>
            <person name="Gangashetty P."/>
            <person name="Hamidou F."/>
            <person name="Sanogo M.D."/>
            <person name="Zwaenepoel A."/>
            <person name="Wallace J."/>
            <person name="Van De Peer Y."/>
            <person name="Van Deynze A."/>
        </authorList>
    </citation>
    <scope>NUCLEOTIDE SEQUENCE</scope>
    <source>
        <tissue evidence="1">Leaves</tissue>
    </source>
</reference>
<dbReference type="EMBL" id="JACEFO010002096">
    <property type="protein sequence ID" value="KAF8684366.1"/>
    <property type="molecule type" value="Genomic_DNA"/>
</dbReference>
<accession>A0A835B1S0</accession>
<proteinExistence type="predicted"/>
<keyword evidence="2" id="KW-1185">Reference proteome</keyword>